<sequence length="248" mass="26837">MRSSAAAGMDSAAARRLFALLEQHSPGPAEHDYSAEARKLFATLGEGDSASYHDMDALWRDPTTGGIIFVGNESAARGPLSYFKAADITHVVNATDDLPNFCDGGVKYMRFHAAHHMRHSGDSRSLLDFVTPLFRFVDEALSAGNNVLVHCLAGAHRAGTTGCLLLMWKEALSAADATALAQQRRPVINPIGTLPQLLARFEALRRTSSAWDGWEREARAAFEARVAASVLGEAEDARLEQVMTTDVL</sequence>
<dbReference type="GO" id="GO:0033550">
    <property type="term" value="F:MAP kinase tyrosine phosphatase activity"/>
    <property type="evidence" value="ECO:0007669"/>
    <property type="project" value="TreeGrafter"/>
</dbReference>
<dbReference type="AlphaFoldDB" id="A0A0M0J9L3"/>
<dbReference type="InterPro" id="IPR000340">
    <property type="entry name" value="Dual-sp_phosphatase_cat-dom"/>
</dbReference>
<gene>
    <name evidence="7" type="ORF">Ctob_001044</name>
</gene>
<evidence type="ECO:0000259" key="5">
    <source>
        <dbReference type="PROSITE" id="PS50054"/>
    </source>
</evidence>
<evidence type="ECO:0000256" key="4">
    <source>
        <dbReference type="ARBA" id="ARBA00022912"/>
    </source>
</evidence>
<dbReference type="GO" id="GO:0043409">
    <property type="term" value="P:negative regulation of MAPK cascade"/>
    <property type="evidence" value="ECO:0007669"/>
    <property type="project" value="TreeGrafter"/>
</dbReference>
<dbReference type="EMBL" id="JWZX01003227">
    <property type="protein sequence ID" value="KOO23022.1"/>
    <property type="molecule type" value="Genomic_DNA"/>
</dbReference>
<dbReference type="OrthoDB" id="10252009at2759"/>
<dbReference type="InterPro" id="IPR000387">
    <property type="entry name" value="Tyr_Pase_dom"/>
</dbReference>
<dbReference type="Pfam" id="PF00782">
    <property type="entry name" value="DSPc"/>
    <property type="match status" value="1"/>
</dbReference>
<evidence type="ECO:0000256" key="3">
    <source>
        <dbReference type="ARBA" id="ARBA00022801"/>
    </source>
</evidence>
<dbReference type="GO" id="GO:0008330">
    <property type="term" value="F:protein tyrosine/threonine phosphatase activity"/>
    <property type="evidence" value="ECO:0007669"/>
    <property type="project" value="TreeGrafter"/>
</dbReference>
<feature type="domain" description="Tyrosine-protein phosphatase" evidence="5">
    <location>
        <begin position="59"/>
        <end position="210"/>
    </location>
</feature>
<feature type="domain" description="Tyrosine specific protein phosphatases" evidence="6">
    <location>
        <begin position="127"/>
        <end position="186"/>
    </location>
</feature>
<dbReference type="SUPFAM" id="SSF52799">
    <property type="entry name" value="(Phosphotyrosine protein) phosphatases II"/>
    <property type="match status" value="1"/>
</dbReference>
<dbReference type="SMART" id="SM00195">
    <property type="entry name" value="DSPc"/>
    <property type="match status" value="1"/>
</dbReference>
<comment type="similarity">
    <text evidence="1">Belongs to the protein-tyrosine phosphatase family. Non-receptor class dual specificity subfamily.</text>
</comment>
<keyword evidence="8" id="KW-1185">Reference proteome</keyword>
<dbReference type="EC" id="3.1.3.48" evidence="2"/>
<organism evidence="7 8">
    <name type="scientific">Chrysochromulina tobinii</name>
    <dbReference type="NCBI Taxonomy" id="1460289"/>
    <lineage>
        <taxon>Eukaryota</taxon>
        <taxon>Haptista</taxon>
        <taxon>Haptophyta</taxon>
        <taxon>Prymnesiophyceae</taxon>
        <taxon>Prymnesiales</taxon>
        <taxon>Chrysochromulinaceae</taxon>
        <taxon>Chrysochromulina</taxon>
    </lineage>
</organism>
<evidence type="ECO:0000313" key="8">
    <source>
        <dbReference type="Proteomes" id="UP000037460"/>
    </source>
</evidence>
<dbReference type="InterPro" id="IPR029021">
    <property type="entry name" value="Prot-tyrosine_phosphatase-like"/>
</dbReference>
<dbReference type="Proteomes" id="UP000037460">
    <property type="component" value="Unassembled WGS sequence"/>
</dbReference>
<name>A0A0M0J9L3_9EUKA</name>
<keyword evidence="4" id="KW-0904">Protein phosphatase</keyword>
<dbReference type="GO" id="GO:0005737">
    <property type="term" value="C:cytoplasm"/>
    <property type="evidence" value="ECO:0007669"/>
    <property type="project" value="TreeGrafter"/>
</dbReference>
<dbReference type="PANTHER" id="PTHR10159:SF519">
    <property type="entry name" value="DUAL SPECIFICITY PROTEIN PHOSPHATASE MPK3"/>
    <property type="match status" value="1"/>
</dbReference>
<comment type="caution">
    <text evidence="7">The sequence shown here is derived from an EMBL/GenBank/DDBJ whole genome shotgun (WGS) entry which is preliminary data.</text>
</comment>
<protein>
    <recommendedName>
        <fullName evidence="2">protein-tyrosine-phosphatase</fullName>
        <ecNumber evidence="2">3.1.3.48</ecNumber>
    </recommendedName>
</protein>
<evidence type="ECO:0000256" key="2">
    <source>
        <dbReference type="ARBA" id="ARBA00013064"/>
    </source>
</evidence>
<dbReference type="Gene3D" id="3.90.190.10">
    <property type="entry name" value="Protein tyrosine phosphatase superfamily"/>
    <property type="match status" value="1"/>
</dbReference>
<evidence type="ECO:0000313" key="7">
    <source>
        <dbReference type="EMBL" id="KOO23022.1"/>
    </source>
</evidence>
<dbReference type="PROSITE" id="PS50054">
    <property type="entry name" value="TYR_PHOSPHATASE_DUAL"/>
    <property type="match status" value="1"/>
</dbReference>
<evidence type="ECO:0000259" key="6">
    <source>
        <dbReference type="PROSITE" id="PS50056"/>
    </source>
</evidence>
<reference evidence="8" key="1">
    <citation type="journal article" date="2015" name="PLoS Genet.">
        <title>Genome Sequence and Transcriptome Analyses of Chrysochromulina tobin: Metabolic Tools for Enhanced Algal Fitness in the Prominent Order Prymnesiales (Haptophyceae).</title>
        <authorList>
            <person name="Hovde B.T."/>
            <person name="Deodato C.R."/>
            <person name="Hunsperger H.M."/>
            <person name="Ryken S.A."/>
            <person name="Yost W."/>
            <person name="Jha R.K."/>
            <person name="Patterson J."/>
            <person name="Monnat R.J. Jr."/>
            <person name="Barlow S.B."/>
            <person name="Starkenburg S.R."/>
            <person name="Cattolico R.A."/>
        </authorList>
    </citation>
    <scope>NUCLEOTIDE SEQUENCE</scope>
    <source>
        <strain evidence="8">CCMP291</strain>
    </source>
</reference>
<keyword evidence="3" id="KW-0378">Hydrolase</keyword>
<dbReference type="PROSITE" id="PS50056">
    <property type="entry name" value="TYR_PHOSPHATASE_2"/>
    <property type="match status" value="1"/>
</dbReference>
<accession>A0A0M0J9L3</accession>
<dbReference type="GO" id="GO:0017017">
    <property type="term" value="F:MAP kinase tyrosine/serine/threonine phosphatase activity"/>
    <property type="evidence" value="ECO:0007669"/>
    <property type="project" value="TreeGrafter"/>
</dbReference>
<dbReference type="CDD" id="cd14498">
    <property type="entry name" value="DSP"/>
    <property type="match status" value="1"/>
</dbReference>
<proteinExistence type="inferred from homology"/>
<evidence type="ECO:0000256" key="1">
    <source>
        <dbReference type="ARBA" id="ARBA00008601"/>
    </source>
</evidence>
<dbReference type="PANTHER" id="PTHR10159">
    <property type="entry name" value="DUAL SPECIFICITY PROTEIN PHOSPHATASE"/>
    <property type="match status" value="1"/>
</dbReference>
<dbReference type="InterPro" id="IPR020422">
    <property type="entry name" value="TYR_PHOSPHATASE_DUAL_dom"/>
</dbReference>